<dbReference type="Pfam" id="PF14090">
    <property type="entry name" value="HTH_39"/>
    <property type="match status" value="1"/>
</dbReference>
<keyword evidence="4" id="KW-1185">Reference proteome</keyword>
<dbReference type="AlphaFoldDB" id="A0AAE3VQN4"/>
<gene>
    <name evidence="3" type="ORF">J2S73_002845</name>
</gene>
<evidence type="ECO:0000313" key="4">
    <source>
        <dbReference type="Proteomes" id="UP001229244"/>
    </source>
</evidence>
<keyword evidence="1" id="KW-0812">Transmembrane</keyword>
<comment type="caution">
    <text evidence="3">The sequence shown here is derived from an EMBL/GenBank/DDBJ whole genome shotgun (WGS) entry which is preliminary data.</text>
</comment>
<evidence type="ECO:0000256" key="1">
    <source>
        <dbReference type="SAM" id="Phobius"/>
    </source>
</evidence>
<feature type="transmembrane region" description="Helical" evidence="1">
    <location>
        <begin position="92"/>
        <end position="117"/>
    </location>
</feature>
<proteinExistence type="predicted"/>
<dbReference type="Proteomes" id="UP001229244">
    <property type="component" value="Unassembled WGS sequence"/>
</dbReference>
<protein>
    <recommendedName>
        <fullName evidence="2">Winged helix-turn-helix domain-containing protein</fullName>
    </recommendedName>
</protein>
<organism evidence="3 4">
    <name type="scientific">Amorphus orientalis</name>
    <dbReference type="NCBI Taxonomy" id="649198"/>
    <lineage>
        <taxon>Bacteria</taxon>
        <taxon>Pseudomonadati</taxon>
        <taxon>Pseudomonadota</taxon>
        <taxon>Alphaproteobacteria</taxon>
        <taxon>Hyphomicrobiales</taxon>
        <taxon>Amorphaceae</taxon>
        <taxon>Amorphus</taxon>
    </lineage>
</organism>
<evidence type="ECO:0000313" key="3">
    <source>
        <dbReference type="EMBL" id="MDQ0316388.1"/>
    </source>
</evidence>
<name>A0AAE3VQN4_9HYPH</name>
<dbReference type="RefSeq" id="WP_306886209.1">
    <property type="nucleotide sequence ID" value="NZ_JAUSUL010000002.1"/>
</dbReference>
<evidence type="ECO:0000259" key="2">
    <source>
        <dbReference type="Pfam" id="PF14090"/>
    </source>
</evidence>
<feature type="domain" description="Winged helix-turn-helix" evidence="2">
    <location>
        <begin position="5"/>
        <end position="52"/>
    </location>
</feature>
<keyword evidence="1" id="KW-1133">Transmembrane helix</keyword>
<sequence length="118" mass="12880">MKLTPQEQKVYAYIRDHRGCTTRDIQRDLLIECPSARITGLRRKGVDVQEIGKLKYPGARPFTKYAIGAPQTKRVQHIEIVGGMAVRTFRTVLDLAGSVGLATGLLLVSLSACLANAG</sequence>
<reference evidence="3" key="1">
    <citation type="submission" date="2023-07" db="EMBL/GenBank/DDBJ databases">
        <title>Genomic Encyclopedia of Type Strains, Phase IV (KMG-IV): sequencing the most valuable type-strain genomes for metagenomic binning, comparative biology and taxonomic classification.</title>
        <authorList>
            <person name="Goeker M."/>
        </authorList>
    </citation>
    <scope>NUCLEOTIDE SEQUENCE</scope>
    <source>
        <strain evidence="3">DSM 21202</strain>
    </source>
</reference>
<accession>A0AAE3VQN4</accession>
<keyword evidence="1" id="KW-0472">Membrane</keyword>
<dbReference type="EMBL" id="JAUSUL010000002">
    <property type="protein sequence ID" value="MDQ0316388.1"/>
    <property type="molecule type" value="Genomic_DNA"/>
</dbReference>
<dbReference type="InterPro" id="IPR055245">
    <property type="entry name" value="HTH_proteobacteria"/>
</dbReference>